<accession>A0A915JMM3</accession>
<sequence length="79" mass="8673">MNFFQDESNLLSQLIEWPGAGDISNDVVCIEVNSLHDGILILLLMISTELCTKEHVYSCPVVGSMERDYGGVVAIDKGE</sequence>
<dbReference type="Proteomes" id="UP000887565">
    <property type="component" value="Unplaced"/>
</dbReference>
<proteinExistence type="predicted"/>
<protein>
    <submittedName>
        <fullName evidence="2">Uncharacterized protein</fullName>
    </submittedName>
</protein>
<dbReference type="AlphaFoldDB" id="A0A915JMM3"/>
<organism evidence="1 2">
    <name type="scientific">Romanomermis culicivorax</name>
    <name type="common">Nematode worm</name>
    <dbReference type="NCBI Taxonomy" id="13658"/>
    <lineage>
        <taxon>Eukaryota</taxon>
        <taxon>Metazoa</taxon>
        <taxon>Ecdysozoa</taxon>
        <taxon>Nematoda</taxon>
        <taxon>Enoplea</taxon>
        <taxon>Dorylaimia</taxon>
        <taxon>Mermithida</taxon>
        <taxon>Mermithoidea</taxon>
        <taxon>Mermithidae</taxon>
        <taxon>Romanomermis</taxon>
    </lineage>
</organism>
<evidence type="ECO:0000313" key="2">
    <source>
        <dbReference type="WBParaSite" id="nRc.2.0.1.t27425-RA"/>
    </source>
</evidence>
<reference evidence="2" key="1">
    <citation type="submission" date="2022-11" db="UniProtKB">
        <authorList>
            <consortium name="WormBaseParasite"/>
        </authorList>
    </citation>
    <scope>IDENTIFICATION</scope>
</reference>
<evidence type="ECO:0000313" key="1">
    <source>
        <dbReference type="Proteomes" id="UP000887565"/>
    </source>
</evidence>
<name>A0A915JMM3_ROMCU</name>
<dbReference type="WBParaSite" id="nRc.2.0.1.t27425-RA">
    <property type="protein sequence ID" value="nRc.2.0.1.t27425-RA"/>
    <property type="gene ID" value="nRc.2.0.1.g27425"/>
</dbReference>
<keyword evidence="1" id="KW-1185">Reference proteome</keyword>